<accession>A0A2G9UKB9</accession>
<evidence type="ECO:0000313" key="2">
    <source>
        <dbReference type="EMBL" id="PIO70182.1"/>
    </source>
</evidence>
<dbReference type="SMART" id="SM00034">
    <property type="entry name" value="CLECT"/>
    <property type="match status" value="1"/>
</dbReference>
<dbReference type="InterPro" id="IPR016187">
    <property type="entry name" value="CTDL_fold"/>
</dbReference>
<dbReference type="AlphaFoldDB" id="A0A2G9UKB9"/>
<sequence length="292" mass="32708">MLVLSDPVTGWDIFELRKQCDPGWDEVQQYCIRFVIPQYSYSDAKQFCHDSGGSIIDDLSETKHNYLLGLNSDLDFWLGLANPNNTGYVWDGPDGTPPLPLSNPTYWMGNKQPDYDATKECVYWKASENAAGNTWSPGSCSEKKSFACQKHRYDPDHRPNVIGELDLPAGKWYVTVQVASTSQPSCFVQARVQSDLQIVAGFVTTVTGDQPDNDPVQDSPNNRLITYIHSLDNAHRSPILTHALLNDVANATFYNAMTYIQRAQCSYPWQTQSFDCPNSDSDDNGFVVTVLI</sequence>
<dbReference type="InterPro" id="IPR006582">
    <property type="entry name" value="MD_domain"/>
</dbReference>
<feature type="domain" description="C-type lectin" evidence="1">
    <location>
        <begin position="27"/>
        <end position="149"/>
    </location>
</feature>
<dbReference type="Proteomes" id="UP000230423">
    <property type="component" value="Unassembled WGS sequence"/>
</dbReference>
<dbReference type="PANTHER" id="PTHR47324">
    <property type="entry name" value="PROTEIN IRG-7-RELATED"/>
    <property type="match status" value="1"/>
</dbReference>
<dbReference type="PROSITE" id="PS50041">
    <property type="entry name" value="C_TYPE_LECTIN_2"/>
    <property type="match status" value="1"/>
</dbReference>
<evidence type="ECO:0000313" key="3">
    <source>
        <dbReference type="Proteomes" id="UP000230423"/>
    </source>
</evidence>
<dbReference type="InterPro" id="IPR053295">
    <property type="entry name" value="Innate_immunity_reg"/>
</dbReference>
<dbReference type="EMBL" id="KZ346362">
    <property type="protein sequence ID" value="PIO70182.1"/>
    <property type="molecule type" value="Genomic_DNA"/>
</dbReference>
<evidence type="ECO:0000259" key="1">
    <source>
        <dbReference type="PROSITE" id="PS50041"/>
    </source>
</evidence>
<proteinExistence type="predicted"/>
<dbReference type="InterPro" id="IPR001304">
    <property type="entry name" value="C-type_lectin-like"/>
</dbReference>
<organism evidence="2 3">
    <name type="scientific">Teladorsagia circumcincta</name>
    <name type="common">Brown stomach worm</name>
    <name type="synonym">Ostertagia circumcincta</name>
    <dbReference type="NCBI Taxonomy" id="45464"/>
    <lineage>
        <taxon>Eukaryota</taxon>
        <taxon>Metazoa</taxon>
        <taxon>Ecdysozoa</taxon>
        <taxon>Nematoda</taxon>
        <taxon>Chromadorea</taxon>
        <taxon>Rhabditida</taxon>
        <taxon>Rhabditina</taxon>
        <taxon>Rhabditomorpha</taxon>
        <taxon>Strongyloidea</taxon>
        <taxon>Trichostrongylidae</taxon>
        <taxon>Teladorsagia</taxon>
    </lineage>
</organism>
<dbReference type="SMART" id="SM00604">
    <property type="entry name" value="MD"/>
    <property type="match status" value="1"/>
</dbReference>
<dbReference type="SUPFAM" id="SSF56436">
    <property type="entry name" value="C-type lectin-like"/>
    <property type="match status" value="1"/>
</dbReference>
<dbReference type="InterPro" id="IPR016186">
    <property type="entry name" value="C-type_lectin-like/link_sf"/>
</dbReference>
<reference evidence="2 3" key="1">
    <citation type="submission" date="2015-09" db="EMBL/GenBank/DDBJ databases">
        <title>Draft genome of the parasitic nematode Teladorsagia circumcincta isolate WARC Sus (inbred).</title>
        <authorList>
            <person name="Mitreva M."/>
        </authorList>
    </citation>
    <scope>NUCLEOTIDE SEQUENCE [LARGE SCALE GENOMIC DNA]</scope>
    <source>
        <strain evidence="2 3">S</strain>
    </source>
</reference>
<dbReference type="OrthoDB" id="5781816at2759"/>
<keyword evidence="3" id="KW-1185">Reference proteome</keyword>
<name>A0A2G9UKB9_TELCI</name>
<protein>
    <submittedName>
        <fullName evidence="2">Lectin C-type domain protein</fullName>
    </submittedName>
</protein>
<gene>
    <name evidence="2" type="ORF">TELCIR_07971</name>
</gene>
<dbReference type="Gene3D" id="3.10.100.10">
    <property type="entry name" value="Mannose-Binding Protein A, subunit A"/>
    <property type="match status" value="1"/>
</dbReference>
<dbReference type="PANTHER" id="PTHR47324:SF1">
    <property type="entry name" value="EGF-LIKE DOMAIN-CONTAINING PROTEIN-RELATED"/>
    <property type="match status" value="1"/>
</dbReference>
<dbReference type="Pfam" id="PF00059">
    <property type="entry name" value="Lectin_C"/>
    <property type="match status" value="1"/>
</dbReference>
<dbReference type="CDD" id="cd00037">
    <property type="entry name" value="CLECT"/>
    <property type="match status" value="1"/>
</dbReference>